<protein>
    <submittedName>
        <fullName evidence="2">Uncharacterized protein</fullName>
    </submittedName>
</protein>
<evidence type="ECO:0000313" key="2">
    <source>
        <dbReference type="EMBL" id="GMI75576.1"/>
    </source>
</evidence>
<evidence type="ECO:0000313" key="3">
    <source>
        <dbReference type="Proteomes" id="UP001165190"/>
    </source>
</evidence>
<keyword evidence="3" id="KW-1185">Reference proteome</keyword>
<proteinExistence type="predicted"/>
<dbReference type="PROSITE" id="PS51257">
    <property type="entry name" value="PROKAR_LIPOPROTEIN"/>
    <property type="match status" value="1"/>
</dbReference>
<evidence type="ECO:0000256" key="1">
    <source>
        <dbReference type="SAM" id="Coils"/>
    </source>
</evidence>
<dbReference type="OrthoDB" id="1735671at2759"/>
<name>A0A9W7LTS8_HIBTR</name>
<accession>A0A9W7LTS8</accession>
<dbReference type="AlphaFoldDB" id="A0A9W7LTS8"/>
<feature type="coiled-coil region" evidence="1">
    <location>
        <begin position="433"/>
        <end position="474"/>
    </location>
</feature>
<comment type="caution">
    <text evidence="2">The sequence shown here is derived from an EMBL/GenBank/DDBJ whole genome shotgun (WGS) entry which is preliminary data.</text>
</comment>
<organism evidence="2 3">
    <name type="scientific">Hibiscus trionum</name>
    <name type="common">Flower of an hour</name>
    <dbReference type="NCBI Taxonomy" id="183268"/>
    <lineage>
        <taxon>Eukaryota</taxon>
        <taxon>Viridiplantae</taxon>
        <taxon>Streptophyta</taxon>
        <taxon>Embryophyta</taxon>
        <taxon>Tracheophyta</taxon>
        <taxon>Spermatophyta</taxon>
        <taxon>Magnoliopsida</taxon>
        <taxon>eudicotyledons</taxon>
        <taxon>Gunneridae</taxon>
        <taxon>Pentapetalae</taxon>
        <taxon>rosids</taxon>
        <taxon>malvids</taxon>
        <taxon>Malvales</taxon>
        <taxon>Malvaceae</taxon>
        <taxon>Malvoideae</taxon>
        <taxon>Hibiscus</taxon>
    </lineage>
</organism>
<dbReference type="Proteomes" id="UP001165190">
    <property type="component" value="Unassembled WGS sequence"/>
</dbReference>
<gene>
    <name evidence="2" type="ORF">HRI_001226900</name>
</gene>
<sequence length="784" mass="90194">MDEKRVSGSYLIISEDKSDSLYPMCFGVSCAFFALRFLVGSEKGDEKWSEFRDEMLQGSAHLMGLLVWRTQREEEANVAKAELLRMLEAAEKEIKELKQMRHEDAKANEKVVSIFASQEQGWLMERKKLRLQIQALINELRVLGKNKDEEIAGLSNKLNETEISMESKDKMIEEMELKVKELEEKAIKFESVAQELRESSKREAQEHSTELWKHKTAFIEIVSNQRQLEAEMGRAFRQVEATKMELDVVLEQKEESVMLAQKLSMEITKMRKDLEQKDKILSAMLRKSKLDIAEKQLLLKEVKVSKAKKKQAELETDRWKAVSETRHEGHSLKGMFSNQAQATAKLDVPELKTDPEVFYPLRDCQSPEGTEDFVVTADVKRLESWVRAEAEKYANVIEKRHHLELDAFAEQMRLKDDKLESFRWRLLSMELESDRLQSHVEGLNQDVSQLRQDNMKLEALLLEREEELDSLKDQFASQLKPLSCQKGDILNLSLHDPALTHESFWPKVKIIKKKTTEKEQETKTTLLQKEEVIPSCNEFKNIRLIVQSPEKEFEEERESLDPGLILKETDGSLVVPSGDKSVSIAHSMGAKTKNNPWRMDLQALGVSYKVKRLKQQLLMLERLKGKQESGEGTEGGDKGMKAFLLLISLLNKQVSRYQSLQGKTDDLCKRMHENNVDSSQGDCSTAKTKGETRTLEHFLEETFHLQRYMVATGQKLLEIQTKIGSGFTGVELDKTATFDMKRFSDNIKSLFQEVQRGLEVRIARIIGDLEGTLACEGMIHFRRL</sequence>
<dbReference type="PANTHER" id="PTHR47747:SF2">
    <property type="entry name" value="RIBONUCLEASE P PROTEIN SUBUNIT P38-LIKE PROTEIN"/>
    <property type="match status" value="1"/>
</dbReference>
<keyword evidence="1" id="KW-0175">Coiled coil</keyword>
<dbReference type="EMBL" id="BSYR01000011">
    <property type="protein sequence ID" value="GMI75576.1"/>
    <property type="molecule type" value="Genomic_DNA"/>
</dbReference>
<reference evidence="2" key="1">
    <citation type="submission" date="2023-05" db="EMBL/GenBank/DDBJ databases">
        <title>Genome and transcriptome analyses reveal genes involved in the formation of fine ridges on petal epidermal cells in Hibiscus trionum.</title>
        <authorList>
            <person name="Koshimizu S."/>
            <person name="Masuda S."/>
            <person name="Ishii T."/>
            <person name="Shirasu K."/>
            <person name="Hoshino A."/>
            <person name="Arita M."/>
        </authorList>
    </citation>
    <scope>NUCLEOTIDE SEQUENCE</scope>
    <source>
        <strain evidence="2">Hamamatsu line</strain>
    </source>
</reference>
<dbReference type="PANTHER" id="PTHR47747">
    <property type="entry name" value="RIBONUCLEASE P PROTEIN SUBUNIT P38-LIKE PROTEIN"/>
    <property type="match status" value="1"/>
</dbReference>
<feature type="coiled-coil region" evidence="1">
    <location>
        <begin position="73"/>
        <end position="199"/>
    </location>
</feature>